<dbReference type="OrthoDB" id="799938at2"/>
<dbReference type="Pfam" id="PF04542">
    <property type="entry name" value="Sigma70_r2"/>
    <property type="match status" value="1"/>
</dbReference>
<dbReference type="STRING" id="1513896.SAMN05660841_02202"/>
<dbReference type="RefSeq" id="WP_079643137.1">
    <property type="nucleotide sequence ID" value="NZ_FUZF01000009.1"/>
</dbReference>
<protein>
    <submittedName>
        <fullName evidence="7">RNA polymerase sigma-70 factor, ECF subfamily</fullName>
    </submittedName>
</protein>
<dbReference type="Gene3D" id="1.10.10.10">
    <property type="entry name" value="Winged helix-like DNA-binding domain superfamily/Winged helix DNA-binding domain"/>
    <property type="match status" value="1"/>
</dbReference>
<keyword evidence="4" id="KW-0804">Transcription</keyword>
<dbReference type="SUPFAM" id="SSF88659">
    <property type="entry name" value="Sigma3 and sigma4 domains of RNA polymerase sigma factors"/>
    <property type="match status" value="1"/>
</dbReference>
<evidence type="ECO:0000313" key="8">
    <source>
        <dbReference type="Proteomes" id="UP000190150"/>
    </source>
</evidence>
<sequence>MTDQELIELLQQVAAGDEQAFKSLFDSFRPNIFTTALRFTNNEWMAEDIVQDTFVKVWLNKQLLPTLDNFEGWLYILAKNITLNVLKKRDNYKAFYQEEAKDALLRYFPEADYLVQDKEFQDMLQQAIRRLPPKQQETYRLIKEEYHKREEVAALLNVSPETVKWNLDQAMKSIRAYCVSNMKDIPFVLLLHFWTKYF</sequence>
<gene>
    <name evidence="7" type="ORF">SAMN05660841_02202</name>
</gene>
<accession>A0A1T5DXG7</accession>
<feature type="domain" description="RNA polymerase sigma factor 70 region 4 type 2" evidence="6">
    <location>
        <begin position="122"/>
        <end position="173"/>
    </location>
</feature>
<dbReference type="PANTHER" id="PTHR43133:SF46">
    <property type="entry name" value="RNA POLYMERASE SIGMA-70 FACTOR ECF SUBFAMILY"/>
    <property type="match status" value="1"/>
</dbReference>
<evidence type="ECO:0000256" key="4">
    <source>
        <dbReference type="ARBA" id="ARBA00023163"/>
    </source>
</evidence>
<dbReference type="InterPro" id="IPR013324">
    <property type="entry name" value="RNA_pol_sigma_r3/r4-like"/>
</dbReference>
<keyword evidence="2" id="KW-0805">Transcription regulation</keyword>
<keyword evidence="8" id="KW-1185">Reference proteome</keyword>
<evidence type="ECO:0000256" key="2">
    <source>
        <dbReference type="ARBA" id="ARBA00023015"/>
    </source>
</evidence>
<dbReference type="Pfam" id="PF08281">
    <property type="entry name" value="Sigma70_r4_2"/>
    <property type="match status" value="1"/>
</dbReference>
<dbReference type="InterPro" id="IPR013249">
    <property type="entry name" value="RNA_pol_sigma70_r4_t2"/>
</dbReference>
<proteinExistence type="inferred from homology"/>
<keyword evidence="3" id="KW-0731">Sigma factor</keyword>
<feature type="domain" description="RNA polymerase sigma-70 region 2" evidence="5">
    <location>
        <begin position="24"/>
        <end position="90"/>
    </location>
</feature>
<dbReference type="InterPro" id="IPR014284">
    <property type="entry name" value="RNA_pol_sigma-70_dom"/>
</dbReference>
<dbReference type="InterPro" id="IPR036388">
    <property type="entry name" value="WH-like_DNA-bd_sf"/>
</dbReference>
<dbReference type="Proteomes" id="UP000190150">
    <property type="component" value="Unassembled WGS sequence"/>
</dbReference>
<dbReference type="AlphaFoldDB" id="A0A1T5DXG7"/>
<dbReference type="InterPro" id="IPR039425">
    <property type="entry name" value="RNA_pol_sigma-70-like"/>
</dbReference>
<dbReference type="GO" id="GO:0006352">
    <property type="term" value="P:DNA-templated transcription initiation"/>
    <property type="evidence" value="ECO:0007669"/>
    <property type="project" value="InterPro"/>
</dbReference>
<evidence type="ECO:0000259" key="6">
    <source>
        <dbReference type="Pfam" id="PF08281"/>
    </source>
</evidence>
<evidence type="ECO:0000313" key="7">
    <source>
        <dbReference type="EMBL" id="SKB76240.1"/>
    </source>
</evidence>
<name>A0A1T5DXG7_9SPHI</name>
<evidence type="ECO:0000256" key="3">
    <source>
        <dbReference type="ARBA" id="ARBA00023082"/>
    </source>
</evidence>
<comment type="similarity">
    <text evidence="1">Belongs to the sigma-70 factor family. ECF subfamily.</text>
</comment>
<dbReference type="EMBL" id="FUZF01000009">
    <property type="protein sequence ID" value="SKB76240.1"/>
    <property type="molecule type" value="Genomic_DNA"/>
</dbReference>
<dbReference type="SUPFAM" id="SSF88946">
    <property type="entry name" value="Sigma2 domain of RNA polymerase sigma factors"/>
    <property type="match status" value="1"/>
</dbReference>
<dbReference type="GO" id="GO:0016987">
    <property type="term" value="F:sigma factor activity"/>
    <property type="evidence" value="ECO:0007669"/>
    <property type="project" value="UniProtKB-KW"/>
</dbReference>
<dbReference type="GO" id="GO:0003677">
    <property type="term" value="F:DNA binding"/>
    <property type="evidence" value="ECO:0007669"/>
    <property type="project" value="InterPro"/>
</dbReference>
<evidence type="ECO:0000259" key="5">
    <source>
        <dbReference type="Pfam" id="PF04542"/>
    </source>
</evidence>
<dbReference type="Gene3D" id="1.10.1740.10">
    <property type="match status" value="1"/>
</dbReference>
<organism evidence="7 8">
    <name type="scientific">Sphingobacterium nematocida</name>
    <dbReference type="NCBI Taxonomy" id="1513896"/>
    <lineage>
        <taxon>Bacteria</taxon>
        <taxon>Pseudomonadati</taxon>
        <taxon>Bacteroidota</taxon>
        <taxon>Sphingobacteriia</taxon>
        <taxon>Sphingobacteriales</taxon>
        <taxon>Sphingobacteriaceae</taxon>
        <taxon>Sphingobacterium</taxon>
    </lineage>
</organism>
<reference evidence="8" key="1">
    <citation type="submission" date="2017-02" db="EMBL/GenBank/DDBJ databases">
        <authorList>
            <person name="Varghese N."/>
            <person name="Submissions S."/>
        </authorList>
    </citation>
    <scope>NUCLEOTIDE SEQUENCE [LARGE SCALE GENOMIC DNA]</scope>
    <source>
        <strain evidence="8">DSM 24091</strain>
    </source>
</reference>
<dbReference type="InterPro" id="IPR007627">
    <property type="entry name" value="RNA_pol_sigma70_r2"/>
</dbReference>
<dbReference type="PANTHER" id="PTHR43133">
    <property type="entry name" value="RNA POLYMERASE ECF-TYPE SIGMA FACTO"/>
    <property type="match status" value="1"/>
</dbReference>
<dbReference type="NCBIfam" id="TIGR02937">
    <property type="entry name" value="sigma70-ECF"/>
    <property type="match status" value="1"/>
</dbReference>
<dbReference type="InterPro" id="IPR013325">
    <property type="entry name" value="RNA_pol_sigma_r2"/>
</dbReference>
<evidence type="ECO:0000256" key="1">
    <source>
        <dbReference type="ARBA" id="ARBA00010641"/>
    </source>
</evidence>